<dbReference type="SMART" id="SM01397">
    <property type="entry name" value="Ribosomal_S3Ae"/>
    <property type="match status" value="1"/>
</dbReference>
<evidence type="ECO:0000256" key="3">
    <source>
        <dbReference type="SAM" id="MobiDB-lite"/>
    </source>
</evidence>
<evidence type="ECO:0000256" key="1">
    <source>
        <dbReference type="ARBA" id="ARBA00022980"/>
    </source>
</evidence>
<name>A0A3Q0R5A0_AMPCI</name>
<evidence type="ECO:0000256" key="2">
    <source>
        <dbReference type="ARBA" id="ARBA00023274"/>
    </source>
</evidence>
<keyword evidence="2" id="KW-0687">Ribonucleoprotein</keyword>
<dbReference type="GO" id="GO:0006412">
    <property type="term" value="P:translation"/>
    <property type="evidence" value="ECO:0007669"/>
    <property type="project" value="InterPro"/>
</dbReference>
<dbReference type="Ensembl" id="ENSACIT00000007459.1">
    <property type="protein sequence ID" value="ENSACIP00000007244.1"/>
    <property type="gene ID" value="ENSACIG00000005635.1"/>
</dbReference>
<reference evidence="4" key="2">
    <citation type="submission" date="2025-09" db="UniProtKB">
        <authorList>
            <consortium name="Ensembl"/>
        </authorList>
    </citation>
    <scope>IDENTIFICATION</scope>
</reference>
<dbReference type="Proteomes" id="UP000261340">
    <property type="component" value="Unplaced"/>
</dbReference>
<organism evidence="4 5">
    <name type="scientific">Amphilophus citrinellus</name>
    <name type="common">Midas cichlid</name>
    <name type="synonym">Cichlasoma citrinellum</name>
    <dbReference type="NCBI Taxonomy" id="61819"/>
    <lineage>
        <taxon>Eukaryota</taxon>
        <taxon>Metazoa</taxon>
        <taxon>Chordata</taxon>
        <taxon>Craniata</taxon>
        <taxon>Vertebrata</taxon>
        <taxon>Euteleostomi</taxon>
        <taxon>Actinopterygii</taxon>
        <taxon>Neopterygii</taxon>
        <taxon>Teleostei</taxon>
        <taxon>Neoteleostei</taxon>
        <taxon>Acanthomorphata</taxon>
        <taxon>Ovalentaria</taxon>
        <taxon>Cichlomorphae</taxon>
        <taxon>Cichliformes</taxon>
        <taxon>Cichlidae</taxon>
        <taxon>New World cichlids</taxon>
        <taxon>Cichlasomatinae</taxon>
        <taxon>Heroini</taxon>
        <taxon>Amphilophus</taxon>
    </lineage>
</organism>
<dbReference type="GO" id="GO:1990904">
    <property type="term" value="C:ribonucleoprotein complex"/>
    <property type="evidence" value="ECO:0007669"/>
    <property type="project" value="UniProtKB-KW"/>
</dbReference>
<dbReference type="GO" id="GO:0005840">
    <property type="term" value="C:ribosome"/>
    <property type="evidence" value="ECO:0007669"/>
    <property type="project" value="UniProtKB-KW"/>
</dbReference>
<dbReference type="AlphaFoldDB" id="A0A3Q0R5A0"/>
<reference evidence="4" key="1">
    <citation type="submission" date="2025-08" db="UniProtKB">
        <authorList>
            <consortium name="Ensembl"/>
        </authorList>
    </citation>
    <scope>IDENTIFICATION</scope>
</reference>
<dbReference type="STRING" id="61819.ENSACIP00000007244"/>
<keyword evidence="1" id="KW-0689">Ribosomal protein</keyword>
<dbReference type="InterPro" id="IPR001593">
    <property type="entry name" value="Ribosomal_eS1"/>
</dbReference>
<evidence type="ECO:0000313" key="5">
    <source>
        <dbReference type="Proteomes" id="UP000261340"/>
    </source>
</evidence>
<sequence length="246" mass="28610">QKNRQRKRRKKGIKEGEEQKQNTERIVEPFSKKECCQGTSHVPTQGTRVTSDGLKGQALKVRLADLKNCFTNFHSMELTHDRMCSMAKKWQIMIEAHVNVKTISGFFCAISAYQPDLPGPHQKVHQIYKMMEIMIHGVEINDLKEWLTRKSRRLSNLSTLCMTCMSTRSNLHSLLKHYEKSISKEIPLDPKLFLPGLHAEKYNYNKNELTLINFSLLNVRKKPLRSNITHEIKQDISNLPLKRVTR</sequence>
<evidence type="ECO:0000313" key="4">
    <source>
        <dbReference type="Ensembl" id="ENSACIP00000007244.1"/>
    </source>
</evidence>
<accession>A0A3Q0R5A0</accession>
<dbReference type="Pfam" id="PF01015">
    <property type="entry name" value="Ribosomal_S3Ae"/>
    <property type="match status" value="1"/>
</dbReference>
<dbReference type="GO" id="GO:0003735">
    <property type="term" value="F:structural constituent of ribosome"/>
    <property type="evidence" value="ECO:0007669"/>
    <property type="project" value="InterPro"/>
</dbReference>
<feature type="compositionally biased region" description="Basic and acidic residues" evidence="3">
    <location>
        <begin position="13"/>
        <end position="25"/>
    </location>
</feature>
<proteinExistence type="predicted"/>
<feature type="region of interest" description="Disordered" evidence="3">
    <location>
        <begin position="1"/>
        <end position="25"/>
    </location>
</feature>
<feature type="compositionally biased region" description="Basic residues" evidence="3">
    <location>
        <begin position="1"/>
        <end position="12"/>
    </location>
</feature>
<protein>
    <submittedName>
        <fullName evidence="4">Uncharacterized protein</fullName>
    </submittedName>
</protein>
<keyword evidence="5" id="KW-1185">Reference proteome</keyword>